<comment type="pathway">
    <text evidence="1 8">Cofactor biosynthesis; (R)-pantothenate biosynthesis; (R)-pantothenate from (R)-pantoate and beta-alanine: step 1/1.</text>
</comment>
<feature type="binding site" evidence="8">
    <location>
        <position position="81"/>
    </location>
    <ligand>
        <name>beta-alanine</name>
        <dbReference type="ChEBI" id="CHEBI:57966"/>
    </ligand>
</feature>
<gene>
    <name evidence="8" type="primary">panC</name>
    <name evidence="9" type="ORF">E3O49_08395</name>
</gene>
<dbReference type="GO" id="GO:0015940">
    <property type="term" value="P:pantothenate biosynthetic process"/>
    <property type="evidence" value="ECO:0007669"/>
    <property type="project" value="UniProtKB-UniRule"/>
</dbReference>
<organism evidence="9 10">
    <name type="scientific">Cryobacterium shii</name>
    <dbReference type="NCBI Taxonomy" id="1259235"/>
    <lineage>
        <taxon>Bacteria</taxon>
        <taxon>Bacillati</taxon>
        <taxon>Actinomycetota</taxon>
        <taxon>Actinomycetes</taxon>
        <taxon>Micrococcales</taxon>
        <taxon>Microbacteriaceae</taxon>
        <taxon>Cryobacterium</taxon>
    </lineage>
</organism>
<comment type="miscellaneous">
    <text evidence="8">The reaction proceeds by a bi uni uni bi ping pong mechanism.</text>
</comment>
<dbReference type="InterPro" id="IPR003721">
    <property type="entry name" value="Pantoate_ligase"/>
</dbReference>
<dbReference type="AlphaFoldDB" id="A0AAQ2C6Q5"/>
<evidence type="ECO:0000256" key="2">
    <source>
        <dbReference type="ARBA" id="ARBA00009256"/>
    </source>
</evidence>
<evidence type="ECO:0000313" key="10">
    <source>
        <dbReference type="Proteomes" id="UP000297403"/>
    </source>
</evidence>
<protein>
    <recommendedName>
        <fullName evidence="8">Pantothenate synthetase</fullName>
        <shortName evidence="8">PS</shortName>
        <ecNumber evidence="8">6.3.2.1</ecNumber>
    </recommendedName>
    <alternativeName>
        <fullName evidence="8">Pantoate--beta-alanine ligase</fullName>
    </alternativeName>
    <alternativeName>
        <fullName evidence="8">Pantoate-activating enzyme</fullName>
    </alternativeName>
</protein>
<name>A0AAQ2C6Q5_9MICO</name>
<keyword evidence="6 8" id="KW-0067">ATP-binding</keyword>
<evidence type="ECO:0000256" key="8">
    <source>
        <dbReference type="HAMAP-Rule" id="MF_00158"/>
    </source>
</evidence>
<keyword evidence="5 8" id="KW-0547">Nucleotide-binding</keyword>
<evidence type="ECO:0000256" key="4">
    <source>
        <dbReference type="ARBA" id="ARBA00022655"/>
    </source>
</evidence>
<dbReference type="EMBL" id="SOFY01000044">
    <property type="protein sequence ID" value="TFC47241.1"/>
    <property type="molecule type" value="Genomic_DNA"/>
</dbReference>
<feature type="binding site" evidence="8">
    <location>
        <position position="197"/>
    </location>
    <ligand>
        <name>ATP</name>
        <dbReference type="ChEBI" id="CHEBI:30616"/>
    </ligand>
</feature>
<keyword evidence="10" id="KW-1185">Reference proteome</keyword>
<dbReference type="InterPro" id="IPR004821">
    <property type="entry name" value="Cyt_trans-like"/>
</dbReference>
<dbReference type="EC" id="6.3.2.1" evidence="8"/>
<evidence type="ECO:0000256" key="6">
    <source>
        <dbReference type="ARBA" id="ARBA00022840"/>
    </source>
</evidence>
<comment type="function">
    <text evidence="8">Catalyzes the condensation of pantoate with beta-alanine in an ATP-dependent reaction via a pantoyl-adenylate intermediate.</text>
</comment>
<proteinExistence type="inferred from homology"/>
<feature type="binding site" evidence="8">
    <location>
        <position position="81"/>
    </location>
    <ligand>
        <name>(R)-pantoate</name>
        <dbReference type="ChEBI" id="CHEBI:15980"/>
    </ligand>
</feature>
<comment type="subcellular location">
    <subcellularLocation>
        <location evidence="8">Cytoplasm</location>
    </subcellularLocation>
</comment>
<reference evidence="9 10" key="1">
    <citation type="submission" date="2019-03" db="EMBL/GenBank/DDBJ databases">
        <title>Genomics of glacier-inhabiting Cryobacterium strains.</title>
        <authorList>
            <person name="Liu Q."/>
            <person name="Xin Y.-H."/>
        </authorList>
    </citation>
    <scope>NUCLEOTIDE SEQUENCE [LARGE SCALE GENOMIC DNA]</scope>
    <source>
        <strain evidence="10">TMT1-22</strain>
    </source>
</reference>
<dbReference type="PANTHER" id="PTHR21299:SF1">
    <property type="entry name" value="PANTOATE--BETA-ALANINE LIGASE"/>
    <property type="match status" value="1"/>
</dbReference>
<dbReference type="NCBIfam" id="TIGR00125">
    <property type="entry name" value="cyt_tran_rel"/>
    <property type="match status" value="1"/>
</dbReference>
<dbReference type="GO" id="GO:0005524">
    <property type="term" value="F:ATP binding"/>
    <property type="evidence" value="ECO:0007669"/>
    <property type="project" value="UniProtKB-KW"/>
</dbReference>
<evidence type="ECO:0000256" key="7">
    <source>
        <dbReference type="ARBA" id="ARBA00048258"/>
    </source>
</evidence>
<keyword evidence="3 8" id="KW-0436">Ligase</keyword>
<dbReference type="PANTHER" id="PTHR21299">
    <property type="entry name" value="CYTIDYLATE KINASE/PANTOATE-BETA-ALANINE LIGASE"/>
    <property type="match status" value="1"/>
</dbReference>
<dbReference type="GO" id="GO:0005829">
    <property type="term" value="C:cytosol"/>
    <property type="evidence" value="ECO:0007669"/>
    <property type="project" value="TreeGrafter"/>
</dbReference>
<evidence type="ECO:0000313" key="9">
    <source>
        <dbReference type="EMBL" id="TFC47241.1"/>
    </source>
</evidence>
<comment type="similarity">
    <text evidence="2 8">Belongs to the pantothenate synthetase family.</text>
</comment>
<keyword evidence="8" id="KW-0963">Cytoplasm</keyword>
<comment type="caution">
    <text evidence="9">The sequence shown here is derived from an EMBL/GenBank/DDBJ whole genome shotgun (WGS) entry which is preliminary data.</text>
</comment>
<comment type="catalytic activity">
    <reaction evidence="7 8">
        <text>(R)-pantoate + beta-alanine + ATP = (R)-pantothenate + AMP + diphosphate + H(+)</text>
        <dbReference type="Rhea" id="RHEA:10912"/>
        <dbReference type="ChEBI" id="CHEBI:15378"/>
        <dbReference type="ChEBI" id="CHEBI:15980"/>
        <dbReference type="ChEBI" id="CHEBI:29032"/>
        <dbReference type="ChEBI" id="CHEBI:30616"/>
        <dbReference type="ChEBI" id="CHEBI:33019"/>
        <dbReference type="ChEBI" id="CHEBI:57966"/>
        <dbReference type="ChEBI" id="CHEBI:456215"/>
        <dbReference type="EC" id="6.3.2.1"/>
    </reaction>
</comment>
<dbReference type="InterPro" id="IPR042176">
    <property type="entry name" value="Pantoate_ligase_C"/>
</dbReference>
<feature type="binding site" evidence="8">
    <location>
        <begin position="50"/>
        <end position="57"/>
    </location>
    <ligand>
        <name>ATP</name>
        <dbReference type="ChEBI" id="CHEBI:30616"/>
    </ligand>
</feature>
<dbReference type="GO" id="GO:0004592">
    <property type="term" value="F:pantoate-beta-alanine ligase activity"/>
    <property type="evidence" value="ECO:0007669"/>
    <property type="project" value="UniProtKB-UniRule"/>
</dbReference>
<evidence type="ECO:0000256" key="5">
    <source>
        <dbReference type="ARBA" id="ARBA00022741"/>
    </source>
</evidence>
<feature type="binding site" evidence="8">
    <location>
        <begin position="168"/>
        <end position="171"/>
    </location>
    <ligand>
        <name>ATP</name>
        <dbReference type="ChEBI" id="CHEBI:30616"/>
    </ligand>
</feature>
<sequence length="301" mass="31678">MIQPQHTGGRVNVLTTPEVITSIDELRSRLASARERAVPGDARIVLVPTMGALHAGHLTLVRRARSRGDIVVVSIFVNPLQFGAGEDLNTYPRTLDADVAALAEEGVDFVFAPTSQVMYPAGAASTRVTAGAVGALYEGAARPGHFDGMLTVVAKLFNIVGPDLAVFGQKDAQQVFLVERMLADLDFRLALEIVPIVREEGGLALSSRNRNLDPAQRLAARSLSAGLDAAASAAPQGVAAALAAAHARIDVQPLVKLDYLVVVDPRTFLPVGADHVGPARMLVAALVGNTRLIDNVALDIP</sequence>
<evidence type="ECO:0000256" key="1">
    <source>
        <dbReference type="ARBA" id="ARBA00004990"/>
    </source>
</evidence>
<dbReference type="InterPro" id="IPR014729">
    <property type="entry name" value="Rossmann-like_a/b/a_fold"/>
</dbReference>
<dbReference type="SUPFAM" id="SSF52374">
    <property type="entry name" value="Nucleotidylyl transferase"/>
    <property type="match status" value="1"/>
</dbReference>
<feature type="active site" description="Proton donor" evidence="8">
    <location>
        <position position="57"/>
    </location>
</feature>
<dbReference type="Proteomes" id="UP000297403">
    <property type="component" value="Unassembled WGS sequence"/>
</dbReference>
<dbReference type="HAMAP" id="MF_00158">
    <property type="entry name" value="PanC"/>
    <property type="match status" value="1"/>
</dbReference>
<dbReference type="CDD" id="cd00560">
    <property type="entry name" value="PanC"/>
    <property type="match status" value="1"/>
</dbReference>
<accession>A0AAQ2C6Q5</accession>
<dbReference type="Pfam" id="PF02569">
    <property type="entry name" value="Pantoate_ligase"/>
    <property type="match status" value="1"/>
</dbReference>
<dbReference type="NCBIfam" id="TIGR00018">
    <property type="entry name" value="panC"/>
    <property type="match status" value="1"/>
</dbReference>
<feature type="binding site" evidence="8">
    <location>
        <begin position="205"/>
        <end position="208"/>
    </location>
    <ligand>
        <name>ATP</name>
        <dbReference type="ChEBI" id="CHEBI:30616"/>
    </ligand>
</feature>
<dbReference type="Gene3D" id="3.30.1300.10">
    <property type="entry name" value="Pantoate-beta-alanine ligase, C-terminal domain"/>
    <property type="match status" value="1"/>
</dbReference>
<dbReference type="Gene3D" id="3.40.50.620">
    <property type="entry name" value="HUPs"/>
    <property type="match status" value="1"/>
</dbReference>
<comment type="subunit">
    <text evidence="8">Homodimer.</text>
</comment>
<feature type="binding site" evidence="8">
    <location>
        <position position="174"/>
    </location>
    <ligand>
        <name>(R)-pantoate</name>
        <dbReference type="ChEBI" id="CHEBI:15980"/>
    </ligand>
</feature>
<evidence type="ECO:0000256" key="3">
    <source>
        <dbReference type="ARBA" id="ARBA00022598"/>
    </source>
</evidence>
<keyword evidence="4 8" id="KW-0566">Pantothenate biosynthesis</keyword>